<evidence type="ECO:0000313" key="2">
    <source>
        <dbReference type="EMBL" id="GEP62158.1"/>
    </source>
</evidence>
<gene>
    <name evidence="2" type="ORF">RSO01_93240</name>
</gene>
<dbReference type="Proteomes" id="UP000321058">
    <property type="component" value="Unassembled WGS sequence"/>
</dbReference>
<accession>A0A512NT71</accession>
<feature type="region of interest" description="Disordered" evidence="1">
    <location>
        <begin position="39"/>
        <end position="58"/>
    </location>
</feature>
<keyword evidence="3" id="KW-1185">Reference proteome</keyword>
<evidence type="ECO:0000256" key="1">
    <source>
        <dbReference type="SAM" id="MobiDB-lite"/>
    </source>
</evidence>
<reference evidence="2 3" key="1">
    <citation type="submission" date="2019-07" db="EMBL/GenBank/DDBJ databases">
        <title>Whole genome shotgun sequence of Reyranella soli NBRC 108950.</title>
        <authorList>
            <person name="Hosoyama A."/>
            <person name="Uohara A."/>
            <person name="Ohji S."/>
            <person name="Ichikawa N."/>
        </authorList>
    </citation>
    <scope>NUCLEOTIDE SEQUENCE [LARGE SCALE GENOMIC DNA]</scope>
    <source>
        <strain evidence="2 3">NBRC 108950</strain>
    </source>
</reference>
<protein>
    <submittedName>
        <fullName evidence="2">Uncharacterized protein</fullName>
    </submittedName>
</protein>
<dbReference type="EMBL" id="BKAJ01000325">
    <property type="protein sequence ID" value="GEP62158.1"/>
    <property type="molecule type" value="Genomic_DNA"/>
</dbReference>
<name>A0A512NT71_9HYPH</name>
<organism evidence="2 3">
    <name type="scientific">Reyranella soli</name>
    <dbReference type="NCBI Taxonomy" id="1230389"/>
    <lineage>
        <taxon>Bacteria</taxon>
        <taxon>Pseudomonadati</taxon>
        <taxon>Pseudomonadota</taxon>
        <taxon>Alphaproteobacteria</taxon>
        <taxon>Hyphomicrobiales</taxon>
        <taxon>Reyranellaceae</taxon>
        <taxon>Reyranella</taxon>
    </lineage>
</organism>
<comment type="caution">
    <text evidence="2">The sequence shown here is derived from an EMBL/GenBank/DDBJ whole genome shotgun (WGS) entry which is preliminary data.</text>
</comment>
<proteinExistence type="predicted"/>
<dbReference type="AlphaFoldDB" id="A0A512NT71"/>
<sequence length="58" mass="6120">MGRTNSAMFAFPLPLAYQVGKGNNAVLAECGDKPLQGHKLGIGAGTRRIKPSQEVDHA</sequence>
<evidence type="ECO:0000313" key="3">
    <source>
        <dbReference type="Proteomes" id="UP000321058"/>
    </source>
</evidence>